<dbReference type="Proteomes" id="UP000028534">
    <property type="component" value="Unassembled WGS sequence"/>
</dbReference>
<dbReference type="eggNOG" id="COG2730">
    <property type="taxonomic scope" value="Bacteria"/>
</dbReference>
<sequence length="294" mass="32667">MGNQLEAPVEGSFGRKIRQSDFPMIAAAGFRTVRIPIRFSSHAATSPPYAIDATFMKRVRQVVQWASDARLNAIIDMHHYDEIHDDPAGQKDRFVAMWRQIAEEFFNAPDSVWFELLNEPRGALTNATLPAIYVPALAAIRATNLARAVIINGGGTSHIDSLSDLPMPNDPYVVPTFHYYEPFAFTHQGATYITPTPPFGVAFGSAADYSLIDRDLQRVRNYMQRTGRVPFVGEYGAIQDIPLDQRALYYGTISHAFASIGIQSCAWSFTNTFHLSNDNGWITAITNTIATTTD</sequence>
<dbReference type="InterPro" id="IPR050386">
    <property type="entry name" value="Glycosyl_hydrolase_5"/>
</dbReference>
<dbReference type="InterPro" id="IPR018087">
    <property type="entry name" value="Glyco_hydro_5_CS"/>
</dbReference>
<dbReference type="GO" id="GO:0008422">
    <property type="term" value="F:beta-glucosidase activity"/>
    <property type="evidence" value="ECO:0007669"/>
    <property type="project" value="TreeGrafter"/>
</dbReference>
<dbReference type="InterPro" id="IPR001547">
    <property type="entry name" value="Glyco_hydro_5"/>
</dbReference>
<dbReference type="GO" id="GO:0005576">
    <property type="term" value="C:extracellular region"/>
    <property type="evidence" value="ECO:0007669"/>
    <property type="project" value="TreeGrafter"/>
</dbReference>
<comment type="similarity">
    <text evidence="4">Belongs to the glycosyl hydrolase 5 (cellulase A) family.</text>
</comment>
<reference evidence="6 7" key="1">
    <citation type="submission" date="2014-03" db="EMBL/GenBank/DDBJ databases">
        <title>Genome sequence of Sphingobium yanoikuyae B1.</title>
        <authorList>
            <person name="Gan H.M."/>
            <person name="Gan H.Y."/>
            <person name="Savka M.A."/>
        </authorList>
    </citation>
    <scope>NUCLEOTIDE SEQUENCE [LARGE SCALE GENOMIC DNA]</scope>
    <source>
        <strain evidence="6 7">B1</strain>
    </source>
</reference>
<evidence type="ECO:0000313" key="7">
    <source>
        <dbReference type="Proteomes" id="UP000028534"/>
    </source>
</evidence>
<dbReference type="PROSITE" id="PS00659">
    <property type="entry name" value="GLYCOSYL_HYDROL_F5"/>
    <property type="match status" value="1"/>
</dbReference>
<dbReference type="PANTHER" id="PTHR31297:SF17">
    <property type="entry name" value="ENDOGLUCANASE"/>
    <property type="match status" value="1"/>
</dbReference>
<evidence type="ECO:0000256" key="1">
    <source>
        <dbReference type="ARBA" id="ARBA00022729"/>
    </source>
</evidence>
<evidence type="ECO:0000259" key="5">
    <source>
        <dbReference type="Pfam" id="PF00150"/>
    </source>
</evidence>
<protein>
    <submittedName>
        <fullName evidence="6">Family 5 glycoside hydrolase</fullName>
    </submittedName>
</protein>
<name>A0A084EBC9_SPHYA</name>
<dbReference type="PANTHER" id="PTHR31297">
    <property type="entry name" value="GLUCAN ENDO-1,6-BETA-GLUCOSIDASE B"/>
    <property type="match status" value="1"/>
</dbReference>
<comment type="caution">
    <text evidence="6">The sequence shown here is derived from an EMBL/GenBank/DDBJ whole genome shotgun (WGS) entry which is preliminary data.</text>
</comment>
<keyword evidence="1" id="KW-0732">Signal</keyword>
<dbReference type="InterPro" id="IPR017853">
    <property type="entry name" value="GH"/>
</dbReference>
<dbReference type="EMBL" id="JGVR01000042">
    <property type="protein sequence ID" value="KEZ15271.1"/>
    <property type="molecule type" value="Genomic_DNA"/>
</dbReference>
<feature type="domain" description="Glycoside hydrolase family 5" evidence="5">
    <location>
        <begin position="16"/>
        <end position="271"/>
    </location>
</feature>
<dbReference type="GO" id="GO:0009986">
    <property type="term" value="C:cell surface"/>
    <property type="evidence" value="ECO:0007669"/>
    <property type="project" value="TreeGrafter"/>
</dbReference>
<organism evidence="6 7">
    <name type="scientific">Sphingobium yanoikuyae</name>
    <name type="common">Sphingomonas yanoikuyae</name>
    <dbReference type="NCBI Taxonomy" id="13690"/>
    <lineage>
        <taxon>Bacteria</taxon>
        <taxon>Pseudomonadati</taxon>
        <taxon>Pseudomonadota</taxon>
        <taxon>Alphaproteobacteria</taxon>
        <taxon>Sphingomonadales</taxon>
        <taxon>Sphingomonadaceae</taxon>
        <taxon>Sphingobium</taxon>
    </lineage>
</organism>
<dbReference type="Pfam" id="PF00150">
    <property type="entry name" value="Cellulase"/>
    <property type="match status" value="1"/>
</dbReference>
<dbReference type="AlphaFoldDB" id="A0A084EBC9"/>
<evidence type="ECO:0000256" key="4">
    <source>
        <dbReference type="RuleBase" id="RU361153"/>
    </source>
</evidence>
<dbReference type="PATRIC" id="fig|13690.10.peg.4642"/>
<dbReference type="SUPFAM" id="SSF51445">
    <property type="entry name" value="(Trans)glycosidases"/>
    <property type="match status" value="1"/>
</dbReference>
<accession>A0A084EBC9</accession>
<keyword evidence="2 4" id="KW-0378">Hydrolase</keyword>
<keyword evidence="3 4" id="KW-0326">Glycosidase</keyword>
<gene>
    <name evidence="6" type="ORF">CP98_04507</name>
</gene>
<evidence type="ECO:0000256" key="2">
    <source>
        <dbReference type="ARBA" id="ARBA00022801"/>
    </source>
</evidence>
<dbReference type="Gene3D" id="3.20.20.80">
    <property type="entry name" value="Glycosidases"/>
    <property type="match status" value="1"/>
</dbReference>
<proteinExistence type="inferred from homology"/>
<evidence type="ECO:0000256" key="3">
    <source>
        <dbReference type="ARBA" id="ARBA00023295"/>
    </source>
</evidence>
<dbReference type="GO" id="GO:0009251">
    <property type="term" value="P:glucan catabolic process"/>
    <property type="evidence" value="ECO:0007669"/>
    <property type="project" value="TreeGrafter"/>
</dbReference>
<evidence type="ECO:0000313" key="6">
    <source>
        <dbReference type="EMBL" id="KEZ15271.1"/>
    </source>
</evidence>